<evidence type="ECO:0000256" key="1">
    <source>
        <dbReference type="ARBA" id="ARBA00009156"/>
    </source>
</evidence>
<evidence type="ECO:0000256" key="2">
    <source>
        <dbReference type="ARBA" id="ARBA00022629"/>
    </source>
</evidence>
<dbReference type="RefSeq" id="WP_324266901.1">
    <property type="nucleotide sequence ID" value="NZ_JAWLNX010000012.1"/>
</dbReference>
<dbReference type="Gene3D" id="3.30.420.40">
    <property type="match status" value="2"/>
</dbReference>
<proteinExistence type="inferred from homology"/>
<evidence type="ECO:0000259" key="5">
    <source>
        <dbReference type="Pfam" id="PF00370"/>
    </source>
</evidence>
<dbReference type="GO" id="GO:0016301">
    <property type="term" value="F:kinase activity"/>
    <property type="evidence" value="ECO:0007669"/>
    <property type="project" value="UniProtKB-KW"/>
</dbReference>
<feature type="domain" description="Carbohydrate kinase FGGY N-terminal" evidence="5">
    <location>
        <begin position="9"/>
        <end position="225"/>
    </location>
</feature>
<keyword evidence="2" id="KW-0119">Carbohydrate metabolism</keyword>
<keyword evidence="2" id="KW-0859">Xylose metabolism</keyword>
<protein>
    <submittedName>
        <fullName evidence="6">FGGY family carbohydrate kinase</fullName>
    </submittedName>
</protein>
<dbReference type="InterPro" id="IPR043129">
    <property type="entry name" value="ATPase_NBD"/>
</dbReference>
<keyword evidence="7" id="KW-1185">Reference proteome</keyword>
<accession>A0ABU6ADN2</accession>
<gene>
    <name evidence="6" type="ORF">R4I43_18580</name>
</gene>
<dbReference type="Proteomes" id="UP001327093">
    <property type="component" value="Unassembled WGS sequence"/>
</dbReference>
<evidence type="ECO:0000256" key="3">
    <source>
        <dbReference type="ARBA" id="ARBA00022679"/>
    </source>
</evidence>
<keyword evidence="4 6" id="KW-0418">Kinase</keyword>
<evidence type="ECO:0000313" key="6">
    <source>
        <dbReference type="EMBL" id="MEB3369420.1"/>
    </source>
</evidence>
<dbReference type="EMBL" id="JAWLNX010000012">
    <property type="protein sequence ID" value="MEB3369420.1"/>
    <property type="molecule type" value="Genomic_DNA"/>
</dbReference>
<evidence type="ECO:0000313" key="7">
    <source>
        <dbReference type="Proteomes" id="UP001327093"/>
    </source>
</evidence>
<dbReference type="PANTHER" id="PTHR43095">
    <property type="entry name" value="SUGAR KINASE"/>
    <property type="match status" value="1"/>
</dbReference>
<dbReference type="InterPro" id="IPR050406">
    <property type="entry name" value="FGGY_Carb_Kinase"/>
</dbReference>
<reference evidence="6 7" key="1">
    <citation type="submission" date="2023-10" db="EMBL/GenBank/DDBJ databases">
        <title>Saccharopolyspora sp. nov., isolated from mangrove soil.</title>
        <authorList>
            <person name="Lu Y."/>
            <person name="Liu W."/>
        </authorList>
    </citation>
    <scope>NUCLEOTIDE SEQUENCE [LARGE SCALE GENOMIC DNA]</scope>
    <source>
        <strain evidence="6 7">S2-29</strain>
    </source>
</reference>
<dbReference type="Pfam" id="PF00370">
    <property type="entry name" value="FGGY_N"/>
    <property type="match status" value="1"/>
</dbReference>
<dbReference type="PANTHER" id="PTHR43095:SF5">
    <property type="entry name" value="XYLULOSE KINASE"/>
    <property type="match status" value="1"/>
</dbReference>
<organism evidence="6 7">
    <name type="scientific">Saccharopolyspora mangrovi</name>
    <dbReference type="NCBI Taxonomy" id="3082379"/>
    <lineage>
        <taxon>Bacteria</taxon>
        <taxon>Bacillati</taxon>
        <taxon>Actinomycetota</taxon>
        <taxon>Actinomycetes</taxon>
        <taxon>Pseudonocardiales</taxon>
        <taxon>Pseudonocardiaceae</taxon>
        <taxon>Saccharopolyspora</taxon>
    </lineage>
</organism>
<name>A0ABU6ADN2_9PSEU</name>
<dbReference type="InterPro" id="IPR018484">
    <property type="entry name" value="FGGY_N"/>
</dbReference>
<keyword evidence="3" id="KW-0808">Transferase</keyword>
<sequence length="474" mass="49231">MGFATTEAVVGVDVGSTEIKALVADLGGVTLSVQRTATGWHRGADGRSELTADVLLRRVLSALSDAVRVAEESARRLRVVGVAVTGMAESGVLVDRGGDPLHPIIAWFDQRGGEELVLLPDELSGSFSRHTGLPLSPLCSFAKLNWLPSHGISPPEADTWLNVPELVAARLGGDAVTEPSLASRTGLLDQSTLAPWAPAFEHLGLRTSALPPMATAGTPIGRVDHPDVPDAVRGAALTVAGHDHPVASVASGVWHGEHLFDSCGTSEALLRVVSAPLRDDQRERLTDHGVAQGAHVLPDRWILLGGTRGGLLLDRVLALVGCQDQRARAELDEQAAAGAGPTGSVVISGAHARSDQVTVQLVGTDVAPLAAWSAALDHAMSETDAVIALMSAEAGPHEHVTAAGGWTRMRSFRAAKQRSLPAVEYARVDQPSAYGAAIFATQAARRAAGDTGVSAVDIAREFTGSTLATTGAEL</sequence>
<comment type="similarity">
    <text evidence="1">Belongs to the FGGY kinase family.</text>
</comment>
<dbReference type="SUPFAM" id="SSF53067">
    <property type="entry name" value="Actin-like ATPase domain"/>
    <property type="match status" value="2"/>
</dbReference>
<dbReference type="CDD" id="cd07773">
    <property type="entry name" value="ASKHA_NBD_FGGY_FK"/>
    <property type="match status" value="1"/>
</dbReference>
<comment type="caution">
    <text evidence="6">The sequence shown here is derived from an EMBL/GenBank/DDBJ whole genome shotgun (WGS) entry which is preliminary data.</text>
</comment>
<evidence type="ECO:0000256" key="4">
    <source>
        <dbReference type="ARBA" id="ARBA00022777"/>
    </source>
</evidence>